<comment type="similarity">
    <text evidence="1 8 9">Belongs to the HAM1 NTPase family.</text>
</comment>
<feature type="binding site" evidence="8">
    <location>
        <position position="54"/>
    </location>
    <ligand>
        <name>ITP</name>
        <dbReference type="ChEBI" id="CHEBI:61402"/>
    </ligand>
</feature>
<dbReference type="InterPro" id="IPR029001">
    <property type="entry name" value="ITPase-like_fam"/>
</dbReference>
<dbReference type="HAMAP" id="MF_03148">
    <property type="entry name" value="HAM1_NTPase"/>
    <property type="match status" value="1"/>
</dbReference>
<comment type="catalytic activity">
    <reaction evidence="8">
        <text>dITP + H2O = dIMP + diphosphate + H(+)</text>
        <dbReference type="Rhea" id="RHEA:28342"/>
        <dbReference type="ChEBI" id="CHEBI:15377"/>
        <dbReference type="ChEBI" id="CHEBI:15378"/>
        <dbReference type="ChEBI" id="CHEBI:33019"/>
        <dbReference type="ChEBI" id="CHEBI:61194"/>
        <dbReference type="ChEBI" id="CHEBI:61382"/>
        <dbReference type="EC" id="3.6.1.66"/>
    </reaction>
</comment>
<sequence length="191" mass="21310">MLKMARPIMFITGNKNKLKEVNQIMGSSFPQKIEIQDIDLPEYQGEPDEVARSKCAEAARHVNGPVLVEDTSLCFNALGGMPGPYIKWFLKKVGPSGLHKMLQAFDDKSAYALCTFAYCSGEKDAQIYTFEGRCDGSIVEPRGSTDFGWDPIFQPDGYTQTYAEMDKSIKNTISHRSKALAALRDYFVKSS</sequence>
<dbReference type="InterPro" id="IPR002637">
    <property type="entry name" value="RdgB/HAM1"/>
</dbReference>
<comment type="subcellular location">
    <subcellularLocation>
        <location evidence="8">Cytoplasm</location>
    </subcellularLocation>
</comment>
<keyword evidence="7 8" id="KW-0546">Nucleotide metabolism</keyword>
<dbReference type="RefSeq" id="XP_035827345.1">
    <property type="nucleotide sequence ID" value="XM_035971452.1"/>
</dbReference>
<evidence type="ECO:0000313" key="14">
    <source>
        <dbReference type="RefSeq" id="XP_005104898.1"/>
    </source>
</evidence>
<dbReference type="PANTHER" id="PTHR11067:SF9">
    <property type="entry name" value="INOSINE TRIPHOSPHATE PYROPHOSPHATASE"/>
    <property type="match status" value="1"/>
</dbReference>
<comment type="catalytic activity">
    <reaction evidence="8">
        <text>XTP + H2O = XMP + diphosphate + H(+)</text>
        <dbReference type="Rhea" id="RHEA:28610"/>
        <dbReference type="ChEBI" id="CHEBI:15377"/>
        <dbReference type="ChEBI" id="CHEBI:15378"/>
        <dbReference type="ChEBI" id="CHEBI:33019"/>
        <dbReference type="ChEBI" id="CHEBI:57464"/>
        <dbReference type="ChEBI" id="CHEBI:61314"/>
        <dbReference type="EC" id="3.6.1.66"/>
    </reaction>
</comment>
<evidence type="ECO:0000256" key="5">
    <source>
        <dbReference type="ARBA" id="ARBA00022801"/>
    </source>
</evidence>
<dbReference type="RefSeq" id="XP_005104894.1">
    <property type="nucleotide sequence ID" value="XM_005104837.3"/>
</dbReference>
<dbReference type="Proteomes" id="UP000694888">
    <property type="component" value="Unplaced"/>
</dbReference>
<dbReference type="RefSeq" id="XP_005104896.1">
    <property type="nucleotide sequence ID" value="XM_005104839.3"/>
</dbReference>
<evidence type="ECO:0000256" key="2">
    <source>
        <dbReference type="ARBA" id="ARBA00022490"/>
    </source>
</evidence>
<dbReference type="SUPFAM" id="SSF52972">
    <property type="entry name" value="ITPase-like"/>
    <property type="match status" value="1"/>
</dbReference>
<dbReference type="Gene3D" id="3.90.950.10">
    <property type="match status" value="1"/>
</dbReference>
<dbReference type="Pfam" id="PF01725">
    <property type="entry name" value="Ham1p_like"/>
    <property type="match status" value="1"/>
</dbReference>
<keyword evidence="3 8" id="KW-0479">Metal-binding</keyword>
<keyword evidence="4 8" id="KW-0547">Nucleotide-binding</keyword>
<evidence type="ECO:0000313" key="11">
    <source>
        <dbReference type="RefSeq" id="XP_005104894.1"/>
    </source>
</evidence>
<keyword evidence="10" id="KW-1185">Reference proteome</keyword>
<comment type="subunit">
    <text evidence="8">Homodimer.</text>
</comment>
<comment type="catalytic activity">
    <reaction evidence="8">
        <text>ITP + H2O = IMP + diphosphate + H(+)</text>
        <dbReference type="Rhea" id="RHEA:29399"/>
        <dbReference type="ChEBI" id="CHEBI:15377"/>
        <dbReference type="ChEBI" id="CHEBI:15378"/>
        <dbReference type="ChEBI" id="CHEBI:33019"/>
        <dbReference type="ChEBI" id="CHEBI:58053"/>
        <dbReference type="ChEBI" id="CHEBI:61402"/>
        <dbReference type="EC" id="3.6.1.66"/>
    </reaction>
</comment>
<evidence type="ECO:0000256" key="6">
    <source>
        <dbReference type="ARBA" id="ARBA00022842"/>
    </source>
</evidence>
<feature type="binding site" evidence="8">
    <location>
        <begin position="147"/>
        <end position="150"/>
    </location>
    <ligand>
        <name>ITP</name>
        <dbReference type="ChEBI" id="CHEBI:61402"/>
    </ligand>
</feature>
<organism evidence="10 13">
    <name type="scientific">Aplysia californica</name>
    <name type="common">California sea hare</name>
    <dbReference type="NCBI Taxonomy" id="6500"/>
    <lineage>
        <taxon>Eukaryota</taxon>
        <taxon>Metazoa</taxon>
        <taxon>Spiralia</taxon>
        <taxon>Lophotrochozoa</taxon>
        <taxon>Mollusca</taxon>
        <taxon>Gastropoda</taxon>
        <taxon>Heterobranchia</taxon>
        <taxon>Euthyneura</taxon>
        <taxon>Tectipleura</taxon>
        <taxon>Aplysiida</taxon>
        <taxon>Aplysioidea</taxon>
        <taxon>Aplysiidae</taxon>
        <taxon>Aplysia</taxon>
    </lineage>
</organism>
<gene>
    <name evidence="11 12 13 14 15" type="primary">LOC101855966</name>
</gene>
<evidence type="ECO:0000256" key="8">
    <source>
        <dbReference type="HAMAP-Rule" id="MF_03148"/>
    </source>
</evidence>
<dbReference type="CDD" id="cd00515">
    <property type="entry name" value="HAM1"/>
    <property type="match status" value="1"/>
</dbReference>
<comment type="cofactor">
    <cofactor evidence="8">
        <name>Mg(2+)</name>
        <dbReference type="ChEBI" id="CHEBI:18420"/>
    </cofactor>
    <cofactor evidence="8">
        <name>Mn(2+)</name>
        <dbReference type="ChEBI" id="CHEBI:29035"/>
    </cofactor>
    <text evidence="8">Binds 1 divalent metal cation per subunit; can use either Mg(2+) or Mn(2+).</text>
</comment>
<feature type="binding site" evidence="8">
    <location>
        <begin position="70"/>
        <end position="71"/>
    </location>
    <ligand>
        <name>ITP</name>
        <dbReference type="ChEBI" id="CHEBI:61402"/>
    </ligand>
</feature>
<evidence type="ECO:0000256" key="3">
    <source>
        <dbReference type="ARBA" id="ARBA00022723"/>
    </source>
</evidence>
<proteinExistence type="inferred from homology"/>
<evidence type="ECO:0000256" key="7">
    <source>
        <dbReference type="ARBA" id="ARBA00023080"/>
    </source>
</evidence>
<evidence type="ECO:0000313" key="15">
    <source>
        <dbReference type="RefSeq" id="XP_035827345.1"/>
    </source>
</evidence>
<dbReference type="NCBIfam" id="TIGR00042">
    <property type="entry name" value="RdgB/HAM1 family non-canonical purine NTP pyrophosphatase"/>
    <property type="match status" value="1"/>
</dbReference>
<feature type="binding site" evidence="8">
    <location>
        <position position="170"/>
    </location>
    <ligand>
        <name>ITP</name>
        <dbReference type="ChEBI" id="CHEBI:61402"/>
    </ligand>
</feature>
<dbReference type="GeneID" id="101855966"/>
<keyword evidence="2 8" id="KW-0963">Cytoplasm</keyword>
<accession>A0ABM0JZ17</accession>
<feature type="binding site" evidence="8">
    <location>
        <begin position="12"/>
        <end position="17"/>
    </location>
    <ligand>
        <name>ITP</name>
        <dbReference type="ChEBI" id="CHEBI:61402"/>
    </ligand>
</feature>
<dbReference type="PANTHER" id="PTHR11067">
    <property type="entry name" value="INOSINE TRIPHOSPHATE PYROPHOSPHATASE/HAM1 PROTEIN"/>
    <property type="match status" value="1"/>
</dbReference>
<evidence type="ECO:0000313" key="12">
    <source>
        <dbReference type="RefSeq" id="XP_005104896.1"/>
    </source>
</evidence>
<dbReference type="InterPro" id="IPR027502">
    <property type="entry name" value="ITPase"/>
</dbReference>
<dbReference type="EC" id="3.6.1.66" evidence="8"/>
<reference evidence="11 12" key="1">
    <citation type="submission" date="2025-05" db="UniProtKB">
        <authorList>
            <consortium name="RefSeq"/>
        </authorList>
    </citation>
    <scope>IDENTIFICATION</scope>
</reference>
<evidence type="ECO:0000313" key="13">
    <source>
        <dbReference type="RefSeq" id="XP_005104897.1"/>
    </source>
</evidence>
<comment type="function">
    <text evidence="8">Pyrophosphatase that hydrolyzes non-canonical purine nucleotides such as inosine triphosphate (ITP), deoxyinosine triphosphate (dITP) or xanthosine 5'-triphosphate (XTP) to their respective monophosphate derivatives. The enzyme does not distinguish between the deoxy- and ribose forms. Probably excludes non-canonical purines from RNA and DNA precursor pools, thus preventing their incorporation into RNA and DNA and avoiding chromosomal lesions.</text>
</comment>
<evidence type="ECO:0000256" key="1">
    <source>
        <dbReference type="ARBA" id="ARBA00008023"/>
    </source>
</evidence>
<dbReference type="RefSeq" id="XP_005104897.1">
    <property type="nucleotide sequence ID" value="XM_005104840.3"/>
</dbReference>
<name>A0ABM0JZ17_APLCA</name>
<keyword evidence="8" id="KW-0464">Manganese</keyword>
<protein>
    <recommendedName>
        <fullName evidence="8">Inosine triphosphate pyrophosphatase</fullName>
        <shortName evidence="8">ITPase</shortName>
        <shortName evidence="8">Inosine triphosphatase</shortName>
        <ecNumber evidence="8">3.6.1.66</ecNumber>
    </recommendedName>
    <alternativeName>
        <fullName evidence="8">Non-canonical purine NTP pyrophosphatase</fullName>
    </alternativeName>
    <alternativeName>
        <fullName evidence="8">Non-standard purine NTP pyrophosphatase</fullName>
    </alternativeName>
    <alternativeName>
        <fullName evidence="8">Nucleoside-triphosphate diphosphatase</fullName>
    </alternativeName>
    <alternativeName>
        <fullName evidence="8">Nucleoside-triphosphate pyrophosphatase</fullName>
        <shortName evidence="8">NTPase</shortName>
    </alternativeName>
    <alternativeName>
        <fullName evidence="8">XTP/dITP diphosphatase</fullName>
    </alternativeName>
</protein>
<evidence type="ECO:0000256" key="4">
    <source>
        <dbReference type="ARBA" id="ARBA00022741"/>
    </source>
</evidence>
<feature type="binding site" evidence="8">
    <location>
        <position position="70"/>
    </location>
    <ligand>
        <name>Mg(2+)</name>
        <dbReference type="ChEBI" id="CHEBI:18420"/>
    </ligand>
</feature>
<evidence type="ECO:0000313" key="10">
    <source>
        <dbReference type="Proteomes" id="UP000694888"/>
    </source>
</evidence>
<evidence type="ECO:0000256" key="9">
    <source>
        <dbReference type="RuleBase" id="RU003781"/>
    </source>
</evidence>
<feature type="binding site" evidence="8">
    <location>
        <position position="42"/>
    </location>
    <ligand>
        <name>Mg(2+)</name>
        <dbReference type="ChEBI" id="CHEBI:18420"/>
    </ligand>
</feature>
<dbReference type="RefSeq" id="XP_005104898.1">
    <property type="nucleotide sequence ID" value="XM_005104841.3"/>
</dbReference>
<keyword evidence="5 8" id="KW-0378">Hydrolase</keyword>
<keyword evidence="6 8" id="KW-0460">Magnesium</keyword>
<feature type="binding site" evidence="8">
    <location>
        <begin position="175"/>
        <end position="176"/>
    </location>
    <ligand>
        <name>ITP</name>
        <dbReference type="ChEBI" id="CHEBI:61402"/>
    </ligand>
</feature>